<dbReference type="CDD" id="cd06576">
    <property type="entry name" value="PASTA_Pbp2x-like_1"/>
    <property type="match status" value="1"/>
</dbReference>
<dbReference type="InterPro" id="IPR036138">
    <property type="entry name" value="PBP_dimer_sf"/>
</dbReference>
<dbReference type="InterPro" id="IPR005311">
    <property type="entry name" value="PBP_dimer"/>
</dbReference>
<dbReference type="InterPro" id="IPR005543">
    <property type="entry name" value="PASTA_dom"/>
</dbReference>
<comment type="similarity">
    <text evidence="2">Belongs to the transpeptidase family.</text>
</comment>
<evidence type="ECO:0000256" key="2">
    <source>
        <dbReference type="ARBA" id="ARBA00007171"/>
    </source>
</evidence>
<organism evidence="6 7">
    <name type="scientific">Paenibacillus lacisoli</name>
    <dbReference type="NCBI Taxonomy" id="3064525"/>
    <lineage>
        <taxon>Bacteria</taxon>
        <taxon>Bacillati</taxon>
        <taxon>Bacillota</taxon>
        <taxon>Bacilli</taxon>
        <taxon>Bacillales</taxon>
        <taxon>Paenibacillaceae</taxon>
        <taxon>Paenibacillus</taxon>
    </lineage>
</organism>
<keyword evidence="3" id="KW-0472">Membrane</keyword>
<dbReference type="InterPro" id="IPR001460">
    <property type="entry name" value="PCN-bd_Tpept"/>
</dbReference>
<dbReference type="Gene3D" id="3.40.710.10">
    <property type="entry name" value="DD-peptidase/beta-lactamase superfamily"/>
    <property type="match status" value="1"/>
</dbReference>
<evidence type="ECO:0000256" key="4">
    <source>
        <dbReference type="SAM" id="MobiDB-lite"/>
    </source>
</evidence>
<keyword evidence="7" id="KW-1185">Reference proteome</keyword>
<dbReference type="Pfam" id="PF03717">
    <property type="entry name" value="PBP_dimer"/>
    <property type="match status" value="1"/>
</dbReference>
<dbReference type="SUPFAM" id="SSF56601">
    <property type="entry name" value="beta-lactamase/transpeptidase-like"/>
    <property type="match status" value="1"/>
</dbReference>
<sequence>MIKRIKLRALFLGGCISLFFLVLLVRVFWIQVVEGAEWRKELAVQVSRSQVIEPVRGTITDRNGNVLATDAPAYTVVVNPAVINEKKLENVVVDRLNQILGKSEDELMKDVTAQRPTKEHPEGELYPYREVRTEGYKVDKSIADQVEQFQQELQDKYKVTGAVVLKNESKRYYPENTLAAHVIGYLDRQGNAVSGLEKFYDKQLKGTPGSLTYQSDRTGVRLPNQTDNYKPVQNGKNFKLTTDDTIQYYIEDAIKEAVNEYHPLSMSVIAADPQTMEILGMANYPTFNPNNYWDYGNDIGNFYNHATQSMYEPGSTFKIVTLAAAVQEKLFNANATYKSGSIRVPGRTIHDSRRDGWGTISFLDGVKHSSNVAFVKLGYEMLGGDRLRKYIDNFGFGVKTGIDLPNETAAPIQPFQYSADIAAASYGQGKVQVTPIQQMAAISAIANGGKLLQPHLVKQITDPESGKVIEEIKPKLVRQVVSPETAKQTGLYLEQVVADQDIGTGKLAYIDGYRVAGKTGTAYKQTAEGYGKKYVISFIGFAPVENPKIAVLVVMDEPKDDVYGGQAAAPVFKKIVSQSLQYMGVPKRTSGTDTSSTKSIKAAKAPDLKGQNSKDAQNLLLNQGLAYEVVGKGTKVLSQYPPKDTAMLPGQRVYLITENSKTMAVPDLKGVSLRDALEILTLMKIGVQVKGEGYVASQTEQKAADGQRTVALTLMPAKETVTGISTEDSSSGAASVGSDSDSASADNKSESDAAAKEETGKQDQTNGEPGDHN</sequence>
<feature type="compositionally biased region" description="Basic and acidic residues" evidence="4">
    <location>
        <begin position="747"/>
        <end position="761"/>
    </location>
</feature>
<dbReference type="InterPro" id="IPR012338">
    <property type="entry name" value="Beta-lactam/transpept-like"/>
</dbReference>
<proteinExistence type="inferred from homology"/>
<dbReference type="RefSeq" id="WP_305022576.1">
    <property type="nucleotide sequence ID" value="NZ_JAUQTB010000001.1"/>
</dbReference>
<dbReference type="Pfam" id="PF03793">
    <property type="entry name" value="PASTA"/>
    <property type="match status" value="1"/>
</dbReference>
<feature type="compositionally biased region" description="Polar residues" evidence="4">
    <location>
        <begin position="589"/>
        <end position="599"/>
    </location>
</feature>
<feature type="region of interest" description="Disordered" evidence="4">
    <location>
        <begin position="586"/>
        <end position="611"/>
    </location>
</feature>
<dbReference type="SUPFAM" id="SSF56519">
    <property type="entry name" value="Penicillin binding protein dimerisation domain"/>
    <property type="match status" value="1"/>
</dbReference>
<feature type="region of interest" description="Disordered" evidence="4">
    <location>
        <begin position="721"/>
        <end position="773"/>
    </location>
</feature>
<dbReference type="Gene3D" id="3.30.450.330">
    <property type="match status" value="1"/>
</dbReference>
<dbReference type="Pfam" id="PF00905">
    <property type="entry name" value="Transpeptidase"/>
    <property type="match status" value="1"/>
</dbReference>
<evidence type="ECO:0000259" key="5">
    <source>
        <dbReference type="PROSITE" id="PS51178"/>
    </source>
</evidence>
<evidence type="ECO:0000256" key="1">
    <source>
        <dbReference type="ARBA" id="ARBA00004370"/>
    </source>
</evidence>
<protein>
    <submittedName>
        <fullName evidence="6">Penicillin-binding transpeptidase domain-containing protein</fullName>
    </submittedName>
</protein>
<feature type="domain" description="PASTA" evidence="5">
    <location>
        <begin position="601"/>
        <end position="659"/>
    </location>
</feature>
<name>A0ABT9CCL5_9BACL</name>
<feature type="compositionally biased region" description="Low complexity" evidence="4">
    <location>
        <begin position="728"/>
        <end position="746"/>
    </location>
</feature>
<reference evidence="6 7" key="1">
    <citation type="submission" date="2023-07" db="EMBL/GenBank/DDBJ databases">
        <title>Paenibacillus sp. JX-17 nov. isolated from soil.</title>
        <authorList>
            <person name="Wan Y."/>
            <person name="Liu B."/>
        </authorList>
    </citation>
    <scope>NUCLEOTIDE SEQUENCE [LARGE SCALE GENOMIC DNA]</scope>
    <source>
        <strain evidence="6 7">JX-17</strain>
    </source>
</reference>
<dbReference type="PROSITE" id="PS51178">
    <property type="entry name" value="PASTA"/>
    <property type="match status" value="1"/>
</dbReference>
<evidence type="ECO:0000313" key="7">
    <source>
        <dbReference type="Proteomes" id="UP001240171"/>
    </source>
</evidence>
<dbReference type="SMART" id="SM00740">
    <property type="entry name" value="PASTA"/>
    <property type="match status" value="1"/>
</dbReference>
<dbReference type="SUPFAM" id="SSF54184">
    <property type="entry name" value="Penicillin-binding protein 2x (pbp-2x), c-terminal domain"/>
    <property type="match status" value="2"/>
</dbReference>
<evidence type="ECO:0000256" key="3">
    <source>
        <dbReference type="ARBA" id="ARBA00023136"/>
    </source>
</evidence>
<comment type="subcellular location">
    <subcellularLocation>
        <location evidence="1">Membrane</location>
    </subcellularLocation>
</comment>
<dbReference type="InterPro" id="IPR050515">
    <property type="entry name" value="Beta-lactam/transpept"/>
</dbReference>
<gene>
    <name evidence="6" type="ORF">Q5741_03170</name>
</gene>
<comment type="caution">
    <text evidence="6">The sequence shown here is derived from an EMBL/GenBank/DDBJ whole genome shotgun (WGS) entry which is preliminary data.</text>
</comment>
<dbReference type="Gene3D" id="3.90.1310.10">
    <property type="entry name" value="Penicillin-binding protein 2a (Domain 2)"/>
    <property type="match status" value="1"/>
</dbReference>
<dbReference type="Proteomes" id="UP001240171">
    <property type="component" value="Unassembled WGS sequence"/>
</dbReference>
<evidence type="ECO:0000313" key="6">
    <source>
        <dbReference type="EMBL" id="MDO7905411.1"/>
    </source>
</evidence>
<dbReference type="PANTHER" id="PTHR30627:SF1">
    <property type="entry name" value="PEPTIDOGLYCAN D,D-TRANSPEPTIDASE FTSI"/>
    <property type="match status" value="1"/>
</dbReference>
<accession>A0ABT9CCL5</accession>
<dbReference type="PANTHER" id="PTHR30627">
    <property type="entry name" value="PEPTIDOGLYCAN D,D-TRANSPEPTIDASE"/>
    <property type="match status" value="1"/>
</dbReference>
<dbReference type="EMBL" id="JAUQTB010000001">
    <property type="protein sequence ID" value="MDO7905411.1"/>
    <property type="molecule type" value="Genomic_DNA"/>
</dbReference>